<evidence type="ECO:0000313" key="3">
    <source>
        <dbReference type="EMBL" id="KAL3791315.1"/>
    </source>
</evidence>
<dbReference type="InterPro" id="IPR050167">
    <property type="entry name" value="Ser_Thr_protein_kinase"/>
</dbReference>
<dbReference type="AlphaFoldDB" id="A0ABD3PTG7"/>
<feature type="region of interest" description="Disordered" evidence="1">
    <location>
        <begin position="1"/>
        <end position="53"/>
    </location>
</feature>
<dbReference type="EMBL" id="JABMIG020000115">
    <property type="protein sequence ID" value="KAL3791315.1"/>
    <property type="molecule type" value="Genomic_DNA"/>
</dbReference>
<keyword evidence="4" id="KW-1185">Reference proteome</keyword>
<dbReference type="InterPro" id="IPR000719">
    <property type="entry name" value="Prot_kinase_dom"/>
</dbReference>
<dbReference type="SMART" id="SM00220">
    <property type="entry name" value="S_TKc"/>
    <property type="match status" value="1"/>
</dbReference>
<evidence type="ECO:0000259" key="2">
    <source>
        <dbReference type="PROSITE" id="PS50011"/>
    </source>
</evidence>
<protein>
    <recommendedName>
        <fullName evidence="2">Protein kinase domain-containing protein</fullName>
    </recommendedName>
</protein>
<evidence type="ECO:0000313" key="4">
    <source>
        <dbReference type="Proteomes" id="UP001516023"/>
    </source>
</evidence>
<feature type="region of interest" description="Disordered" evidence="1">
    <location>
        <begin position="69"/>
        <end position="94"/>
    </location>
</feature>
<evidence type="ECO:0000256" key="1">
    <source>
        <dbReference type="SAM" id="MobiDB-lite"/>
    </source>
</evidence>
<dbReference type="InterPro" id="IPR011009">
    <property type="entry name" value="Kinase-like_dom_sf"/>
</dbReference>
<dbReference type="Gene3D" id="1.10.510.10">
    <property type="entry name" value="Transferase(Phosphotransferase) domain 1"/>
    <property type="match status" value="1"/>
</dbReference>
<name>A0ABD3PTG7_9STRA</name>
<comment type="caution">
    <text evidence="3">The sequence shown here is derived from an EMBL/GenBank/DDBJ whole genome shotgun (WGS) entry which is preliminary data.</text>
</comment>
<gene>
    <name evidence="3" type="ORF">HJC23_006044</name>
</gene>
<dbReference type="SUPFAM" id="SSF56112">
    <property type="entry name" value="Protein kinase-like (PK-like)"/>
    <property type="match status" value="1"/>
</dbReference>
<proteinExistence type="predicted"/>
<dbReference type="Pfam" id="PF00069">
    <property type="entry name" value="Pkinase"/>
    <property type="match status" value="1"/>
</dbReference>
<sequence>MSSRTNPFESPRRRRPHDTIATPRSHGQSCEGGSSPHRSHWTMTMPPSPSNCTVVESPQVIRARKLSFDEDDCSNGHHGSRQRTQSYSGGKRHRRLKSSMMLLLSFSTLNMLWWRTPVLSYMYRLNEAGREQEVDHWSLHQSQSEATNRRKTHTKRQAKTHAGRRNKLAFASIPKLTRTPLELKLLPFDDKPPRTRTSRVVRLDGKTELSTSKRKRFEEWVLQNQTIYDESEDDLDMTRTQTVVYDNDRECVPMEDWQTTFHPTCNSVHEMDASDLLSQSAFKLVSSKGFWRNAWRVNVTHVAQFGFGESFEKRNTTNEFIVLKSLKYIHEPNDETFELSRVDAVSLDQLTKSRFTINIYGFCGTSSLQEYASGDLKGLLPTLEPKEKLKMAMWVAEGVADVHAVDAGKGETNATSGVATLIHNDINMDNVLLGHRDGVEVPLLNDYNIAVFRKKDVKTGEACPFRGRFANPQWMSPEQQERPEDELSTGYLNEKIDVYALGNILYKVAVGNSPWKADYKTTKITPELKGKIARAKLRGAKPKVPLEVRNTTDASIKAVLNAMDWCYRNDPNLRPSAADIASGLRTALLVLETEESVVSDGDENVWIWSTVTG</sequence>
<organism evidence="3 4">
    <name type="scientific">Cyclotella cryptica</name>
    <dbReference type="NCBI Taxonomy" id="29204"/>
    <lineage>
        <taxon>Eukaryota</taxon>
        <taxon>Sar</taxon>
        <taxon>Stramenopiles</taxon>
        <taxon>Ochrophyta</taxon>
        <taxon>Bacillariophyta</taxon>
        <taxon>Coscinodiscophyceae</taxon>
        <taxon>Thalassiosirophycidae</taxon>
        <taxon>Stephanodiscales</taxon>
        <taxon>Stephanodiscaceae</taxon>
        <taxon>Cyclotella</taxon>
    </lineage>
</organism>
<dbReference type="PANTHER" id="PTHR23257:SF963">
    <property type="entry name" value="AT08303P"/>
    <property type="match status" value="1"/>
</dbReference>
<feature type="compositionally biased region" description="Basic residues" evidence="1">
    <location>
        <begin position="149"/>
        <end position="164"/>
    </location>
</feature>
<feature type="region of interest" description="Disordered" evidence="1">
    <location>
        <begin position="140"/>
        <end position="164"/>
    </location>
</feature>
<accession>A0ABD3PTG7</accession>
<reference evidence="3 4" key="1">
    <citation type="journal article" date="2020" name="G3 (Bethesda)">
        <title>Improved Reference Genome for Cyclotella cryptica CCMP332, a Model for Cell Wall Morphogenesis, Salinity Adaptation, and Lipid Production in Diatoms (Bacillariophyta).</title>
        <authorList>
            <person name="Roberts W.R."/>
            <person name="Downey K.M."/>
            <person name="Ruck E.C."/>
            <person name="Traller J.C."/>
            <person name="Alverson A.J."/>
        </authorList>
    </citation>
    <scope>NUCLEOTIDE SEQUENCE [LARGE SCALE GENOMIC DNA]</scope>
    <source>
        <strain evidence="3 4">CCMP332</strain>
    </source>
</reference>
<dbReference type="PANTHER" id="PTHR23257">
    <property type="entry name" value="SERINE-THREONINE PROTEIN KINASE"/>
    <property type="match status" value="1"/>
</dbReference>
<feature type="domain" description="Protein kinase" evidence="2">
    <location>
        <begin position="296"/>
        <end position="589"/>
    </location>
</feature>
<dbReference type="PROSITE" id="PS50011">
    <property type="entry name" value="PROTEIN_KINASE_DOM"/>
    <property type="match status" value="1"/>
</dbReference>
<dbReference type="Proteomes" id="UP001516023">
    <property type="component" value="Unassembled WGS sequence"/>
</dbReference>